<dbReference type="GO" id="GO:0006897">
    <property type="term" value="P:endocytosis"/>
    <property type="evidence" value="ECO:0007669"/>
    <property type="project" value="TreeGrafter"/>
</dbReference>
<dbReference type="Gene3D" id="1.20.1270.60">
    <property type="entry name" value="Arfaptin homology (AH) domain/BAR domain"/>
    <property type="match status" value="1"/>
</dbReference>
<gene>
    <name evidence="2" type="ORF">MYCIT1_LOCUS30732</name>
</gene>
<feature type="compositionally biased region" description="Polar residues" evidence="1">
    <location>
        <begin position="256"/>
        <end position="265"/>
    </location>
</feature>
<evidence type="ECO:0000256" key="1">
    <source>
        <dbReference type="SAM" id="MobiDB-lite"/>
    </source>
</evidence>
<dbReference type="InterPro" id="IPR028245">
    <property type="entry name" value="PIL1/LSP1"/>
</dbReference>
<dbReference type="PANTHER" id="PTHR31962">
    <property type="entry name" value="SPHINGOLIPID LONG CHAIN BASE-RESPONSIVE PROTEIN PIL1"/>
    <property type="match status" value="1"/>
</dbReference>
<dbReference type="InterPro" id="IPR027267">
    <property type="entry name" value="AH/BAR_dom_sf"/>
</dbReference>
<dbReference type="GO" id="GO:0036286">
    <property type="term" value="C:eisosome filament"/>
    <property type="evidence" value="ECO:0007669"/>
    <property type="project" value="TreeGrafter"/>
</dbReference>
<feature type="compositionally biased region" description="Basic and acidic residues" evidence="1">
    <location>
        <begin position="407"/>
        <end position="422"/>
    </location>
</feature>
<protein>
    <recommendedName>
        <fullName evidence="4">Sphingolipid long chain base-responsive protein LSP1</fullName>
    </recommendedName>
</protein>
<feature type="region of interest" description="Disordered" evidence="1">
    <location>
        <begin position="243"/>
        <end position="306"/>
    </location>
</feature>
<comment type="caution">
    <text evidence="2">The sequence shown here is derived from an EMBL/GenBank/DDBJ whole genome shotgun (WGS) entry which is preliminary data.</text>
</comment>
<evidence type="ECO:0000313" key="3">
    <source>
        <dbReference type="Proteomes" id="UP001295794"/>
    </source>
</evidence>
<dbReference type="GO" id="GO:0005886">
    <property type="term" value="C:plasma membrane"/>
    <property type="evidence" value="ECO:0007669"/>
    <property type="project" value="TreeGrafter"/>
</dbReference>
<dbReference type="AlphaFoldDB" id="A0AAD2HQE8"/>
<feature type="compositionally biased region" description="Basic and acidic residues" evidence="1">
    <location>
        <begin position="243"/>
        <end position="255"/>
    </location>
</feature>
<evidence type="ECO:0000313" key="2">
    <source>
        <dbReference type="EMBL" id="CAK5280251.1"/>
    </source>
</evidence>
<dbReference type="PANTHER" id="PTHR31962:SF1">
    <property type="entry name" value="SPHINGOLIPID LONG CHAIN BASE-RESPONSIVE PROTEIN PIL1"/>
    <property type="match status" value="1"/>
</dbReference>
<dbReference type="Pfam" id="PF13805">
    <property type="entry name" value="Pil1"/>
    <property type="match status" value="1"/>
</dbReference>
<accession>A0AAD2HQE8</accession>
<feature type="compositionally biased region" description="Polar residues" evidence="1">
    <location>
        <begin position="278"/>
        <end position="289"/>
    </location>
</feature>
<evidence type="ECO:0008006" key="4">
    <source>
        <dbReference type="Google" id="ProtNLM"/>
    </source>
</evidence>
<feature type="region of interest" description="Disordered" evidence="1">
    <location>
        <begin position="391"/>
        <end position="447"/>
    </location>
</feature>
<keyword evidence="3" id="KW-1185">Reference proteome</keyword>
<dbReference type="Proteomes" id="UP001295794">
    <property type="component" value="Unassembled WGS sequence"/>
</dbReference>
<sequence>MSGFLSSIADKVLPSSHESIHHHLRTITQQYSSSTTPTQRLITVEKGVTIDLDALGRDAKAQSKELYTWGFSEDSDLKDVSDRLAYLNFVQGALASSLAEKLNAARTPFKNLRDAEAALLPRRNARAALQLQLNRIEHDQPRGLEKRTAELKEQLKKLTLEDQPQEKQARWEAIREYAEKLVILSQAAPALIAALPTLPPTEEHPYAGAQSTGAIRAALQRALDNYKTGHVDLVVPVAGADLNRSDTRSFGETHASELSSINSEAPSAAPVTPPAELSSPQTAATSPPISSHPAPIDPSSLNLSPALIPKASTDEAPLVADATNSSAPVPPPVPTVAETGVPLSAGEDGPGPASGSLRDIKSTRPAEDAPVYGFGGTQKFESAVEEKQRLQAYSHAAQEAPPAVHFESAEEEKKRLQREESARASAGPSTGTKPSDEPEDLPPSYQD</sequence>
<name>A0AAD2HQE8_9AGAR</name>
<feature type="compositionally biased region" description="Basic and acidic residues" evidence="1">
    <location>
        <begin position="358"/>
        <end position="367"/>
    </location>
</feature>
<proteinExistence type="predicted"/>
<organism evidence="2 3">
    <name type="scientific">Mycena citricolor</name>
    <dbReference type="NCBI Taxonomy" id="2018698"/>
    <lineage>
        <taxon>Eukaryota</taxon>
        <taxon>Fungi</taxon>
        <taxon>Dikarya</taxon>
        <taxon>Basidiomycota</taxon>
        <taxon>Agaricomycotina</taxon>
        <taxon>Agaricomycetes</taxon>
        <taxon>Agaricomycetidae</taxon>
        <taxon>Agaricales</taxon>
        <taxon>Marasmiineae</taxon>
        <taxon>Mycenaceae</taxon>
        <taxon>Mycena</taxon>
    </lineage>
</organism>
<reference evidence="2" key="1">
    <citation type="submission" date="2023-11" db="EMBL/GenBank/DDBJ databases">
        <authorList>
            <person name="De Vega J J."/>
            <person name="De Vega J J."/>
        </authorList>
    </citation>
    <scope>NUCLEOTIDE SEQUENCE</scope>
</reference>
<feature type="region of interest" description="Disordered" evidence="1">
    <location>
        <begin position="321"/>
        <end position="374"/>
    </location>
</feature>
<dbReference type="GO" id="GO:0008289">
    <property type="term" value="F:lipid binding"/>
    <property type="evidence" value="ECO:0007669"/>
    <property type="project" value="TreeGrafter"/>
</dbReference>
<dbReference type="EMBL" id="CAVNYO010000440">
    <property type="protein sequence ID" value="CAK5280251.1"/>
    <property type="molecule type" value="Genomic_DNA"/>
</dbReference>
<dbReference type="GO" id="GO:0070941">
    <property type="term" value="P:eisosome assembly"/>
    <property type="evidence" value="ECO:0007669"/>
    <property type="project" value="TreeGrafter"/>
</dbReference>